<proteinExistence type="inferred from homology"/>
<gene>
    <name evidence="2" type="ORF">CGZ90_17530</name>
</gene>
<keyword evidence="3" id="KW-1185">Reference proteome</keyword>
<dbReference type="PIRSF" id="PIRSF036409">
    <property type="entry name" value="EutP_PduV"/>
    <property type="match status" value="1"/>
</dbReference>
<dbReference type="PANTHER" id="PTHR40453">
    <property type="entry name" value="PROTEIN YOEF"/>
    <property type="match status" value="1"/>
</dbReference>
<accession>A0A235F6V0</accession>
<sequence>MRDNVKKTRAMIIGAIGSGKSTLTNALLGKDENSVKTQTLNYKDWIVDTPGEYMENPMYYKSLMATSLEVTHVLFIQDASALKSSFPPQFSMGIPKLPIGIVTKSDHPQADVERARNFLRRAMPKGPIVTASSFTKEGIEDIKELAARHSFADMEDYLQSKGIESW</sequence>
<dbReference type="EMBL" id="NOII01000012">
    <property type="protein sequence ID" value="OYD56415.1"/>
    <property type="molecule type" value="Genomic_DNA"/>
</dbReference>
<dbReference type="Gene3D" id="3.40.50.300">
    <property type="entry name" value="P-loop containing nucleotide triphosphate hydrolases"/>
    <property type="match status" value="1"/>
</dbReference>
<dbReference type="InterPro" id="IPR027417">
    <property type="entry name" value="P-loop_NTPase"/>
</dbReference>
<protein>
    <submittedName>
        <fullName evidence="2">Ethanolamine utilization protein EutP</fullName>
    </submittedName>
</protein>
<dbReference type="CDD" id="cd00882">
    <property type="entry name" value="Ras_like_GTPase"/>
    <property type="match status" value="1"/>
</dbReference>
<dbReference type="PANTHER" id="PTHR40453:SF1">
    <property type="entry name" value="PROTEIN YOEF"/>
    <property type="match status" value="1"/>
</dbReference>
<dbReference type="InterPro" id="IPR012381">
    <property type="entry name" value="EutP_PduV"/>
</dbReference>
<organism evidence="2 3">
    <name type="scientific">Fictibacillus aquaticus</name>
    <dbReference type="NCBI Taxonomy" id="2021314"/>
    <lineage>
        <taxon>Bacteria</taxon>
        <taxon>Bacillati</taxon>
        <taxon>Bacillota</taxon>
        <taxon>Bacilli</taxon>
        <taxon>Bacillales</taxon>
        <taxon>Fictibacillaceae</taxon>
        <taxon>Fictibacillus</taxon>
    </lineage>
</organism>
<evidence type="ECO:0000313" key="2">
    <source>
        <dbReference type="EMBL" id="OYD56415.1"/>
    </source>
</evidence>
<dbReference type="SUPFAM" id="SSF52540">
    <property type="entry name" value="P-loop containing nucleoside triphosphate hydrolases"/>
    <property type="match status" value="1"/>
</dbReference>
<dbReference type="GO" id="GO:0005524">
    <property type="term" value="F:ATP binding"/>
    <property type="evidence" value="ECO:0007669"/>
    <property type="project" value="UniProtKB-UniRule"/>
</dbReference>
<dbReference type="OrthoDB" id="6179at2"/>
<dbReference type="Pfam" id="PF10662">
    <property type="entry name" value="PduV-EutP"/>
    <property type="match status" value="1"/>
</dbReference>
<dbReference type="AlphaFoldDB" id="A0A235F6V0"/>
<name>A0A235F6V0_9BACL</name>
<comment type="caution">
    <text evidence="2">The sequence shown here is derived from an EMBL/GenBank/DDBJ whole genome shotgun (WGS) entry which is preliminary data.</text>
</comment>
<dbReference type="GO" id="GO:0006576">
    <property type="term" value="P:biogenic amine metabolic process"/>
    <property type="evidence" value="ECO:0007669"/>
    <property type="project" value="InterPro"/>
</dbReference>
<evidence type="ECO:0000256" key="1">
    <source>
        <dbReference type="PIRNR" id="PIRNR036409"/>
    </source>
</evidence>
<reference evidence="2 3" key="1">
    <citation type="submission" date="2017-07" db="EMBL/GenBank/DDBJ databases">
        <title>Fictibacillus sp. nov. GDSW-R2A3 Genome sequencing and assembly.</title>
        <authorList>
            <person name="Mayilraj S."/>
        </authorList>
    </citation>
    <scope>NUCLEOTIDE SEQUENCE [LARGE SCALE GENOMIC DNA]</scope>
    <source>
        <strain evidence="2 3">GDSW-R2A3</strain>
    </source>
</reference>
<keyword evidence="1" id="KW-0547">Nucleotide-binding</keyword>
<comment type="similarity">
    <text evidence="1">Belongs to the EutP/PduV family.</text>
</comment>
<dbReference type="Proteomes" id="UP000215059">
    <property type="component" value="Unassembled WGS sequence"/>
</dbReference>
<evidence type="ECO:0000313" key="3">
    <source>
        <dbReference type="Proteomes" id="UP000215059"/>
    </source>
</evidence>